<dbReference type="InterPro" id="IPR023828">
    <property type="entry name" value="Peptidase_S8_Ser-AS"/>
</dbReference>
<dbReference type="AlphaFoldDB" id="A0A1G2G5N5"/>
<feature type="signal peptide" evidence="9">
    <location>
        <begin position="1"/>
        <end position="34"/>
    </location>
</feature>
<proteinExistence type="inferred from homology"/>
<keyword evidence="2 7" id="KW-0645">Protease</keyword>
<feature type="active site" description="Charge relay system" evidence="6 7">
    <location>
        <position position="147"/>
    </location>
</feature>
<evidence type="ECO:0000313" key="11">
    <source>
        <dbReference type="EMBL" id="OGZ45533.1"/>
    </source>
</evidence>
<dbReference type="InterPro" id="IPR023827">
    <property type="entry name" value="Peptidase_S8_Asp-AS"/>
</dbReference>
<dbReference type="InterPro" id="IPR034202">
    <property type="entry name" value="Subtilisin_Carlsberg-like"/>
</dbReference>
<evidence type="ECO:0000256" key="1">
    <source>
        <dbReference type="ARBA" id="ARBA00011073"/>
    </source>
</evidence>
<dbReference type="SUPFAM" id="SSF52743">
    <property type="entry name" value="Subtilisin-like"/>
    <property type="match status" value="1"/>
</dbReference>
<sequence length="439" mass="45763">MIKANSMKKNFVSFAAILVVAGMVSFTIPAPTLAVTQGQGNDNLTRVLIAFDKPIGPSEQALVRAHGGKIKYSYSIVDAIAATLPEGAIEGLSHNPHVTSIDLDDTVYAVDAELDNSWGVKRIGAGTVHTDPVNPNKGTGVKIGIIDSGVNYLHPDLNDNFDSANLGYDFYYYDYDPMDAYGHGTHVAGTACAEDNDLGVVGVAPECSLYSLRVLNEDGVGYWSDIIAAVEWSTGATMQIKNVFTGEILPVQGLKMDVINLSLGKDRDPGTTVKKAFDNAEAKGIVIVAAAGNSGTVSGKGKNVIYPAKFASVIAVAATDSTDKRASFSSTGPEVDLAAPGVSVYSTWNDNTSYSNPQPVCNTSGDCYKYGSGTSMASPHVAGVAALVIAKGVTNSNGIKGISDEVRQIMASTAQDLGTTGLDPQYGYGLVNATAAVAQ</sequence>
<dbReference type="GO" id="GO:0004252">
    <property type="term" value="F:serine-type endopeptidase activity"/>
    <property type="evidence" value="ECO:0007669"/>
    <property type="project" value="UniProtKB-UniRule"/>
</dbReference>
<dbReference type="SUPFAM" id="SSF54897">
    <property type="entry name" value="Protease propeptides/inhibitors"/>
    <property type="match status" value="1"/>
</dbReference>
<dbReference type="CDD" id="cd07477">
    <property type="entry name" value="Peptidases_S8_Subtilisin_subset"/>
    <property type="match status" value="1"/>
</dbReference>
<feature type="active site" description="Charge relay system" evidence="6 7">
    <location>
        <position position="183"/>
    </location>
</feature>
<dbReference type="GO" id="GO:0046872">
    <property type="term" value="F:metal ion binding"/>
    <property type="evidence" value="ECO:0007669"/>
    <property type="project" value="UniProtKB-KW"/>
</dbReference>
<feature type="chain" id="PRO_5009582976" description="Peptidase S8/S53 domain-containing protein" evidence="9">
    <location>
        <begin position="35"/>
        <end position="439"/>
    </location>
</feature>
<dbReference type="Gene3D" id="3.40.50.200">
    <property type="entry name" value="Peptidase S8/S53 domain"/>
    <property type="match status" value="1"/>
</dbReference>
<evidence type="ECO:0000256" key="2">
    <source>
        <dbReference type="ARBA" id="ARBA00022670"/>
    </source>
</evidence>
<dbReference type="GO" id="GO:0006508">
    <property type="term" value="P:proteolysis"/>
    <property type="evidence" value="ECO:0007669"/>
    <property type="project" value="UniProtKB-KW"/>
</dbReference>
<dbReference type="InterPro" id="IPR036852">
    <property type="entry name" value="Peptidase_S8/S53_dom_sf"/>
</dbReference>
<protein>
    <recommendedName>
        <fullName evidence="10">Peptidase S8/S53 domain-containing protein</fullName>
    </recommendedName>
</protein>
<accession>A0A1G2G5N5</accession>
<evidence type="ECO:0000259" key="10">
    <source>
        <dbReference type="Pfam" id="PF00082"/>
    </source>
</evidence>
<dbReference type="PANTHER" id="PTHR43806">
    <property type="entry name" value="PEPTIDASE S8"/>
    <property type="match status" value="1"/>
</dbReference>
<dbReference type="Proteomes" id="UP000177785">
    <property type="component" value="Unassembled WGS sequence"/>
</dbReference>
<evidence type="ECO:0000256" key="7">
    <source>
        <dbReference type="PROSITE-ProRule" id="PRU01240"/>
    </source>
</evidence>
<comment type="similarity">
    <text evidence="1 7 8">Belongs to the peptidase S8 family.</text>
</comment>
<dbReference type="InterPro" id="IPR000209">
    <property type="entry name" value="Peptidase_S8/S53_dom"/>
</dbReference>
<organism evidence="11 12">
    <name type="scientific">Candidatus Ryanbacteria bacterium RIFCSPHIGHO2_01_FULL_48_27</name>
    <dbReference type="NCBI Taxonomy" id="1802115"/>
    <lineage>
        <taxon>Bacteria</taxon>
        <taxon>Candidatus Ryaniibacteriota</taxon>
    </lineage>
</organism>
<evidence type="ECO:0000256" key="5">
    <source>
        <dbReference type="ARBA" id="ARBA00022825"/>
    </source>
</evidence>
<dbReference type="PROSITE" id="PS00137">
    <property type="entry name" value="SUBTILASE_HIS"/>
    <property type="match status" value="1"/>
</dbReference>
<dbReference type="InterPro" id="IPR022398">
    <property type="entry name" value="Peptidase_S8_His-AS"/>
</dbReference>
<evidence type="ECO:0000256" key="3">
    <source>
        <dbReference type="ARBA" id="ARBA00022723"/>
    </source>
</evidence>
<dbReference type="STRING" id="1802115.A2756_00750"/>
<evidence type="ECO:0000313" key="12">
    <source>
        <dbReference type="Proteomes" id="UP000177785"/>
    </source>
</evidence>
<feature type="active site" description="Charge relay system" evidence="6 7">
    <location>
        <position position="375"/>
    </location>
</feature>
<dbReference type="EMBL" id="MHNL01000006">
    <property type="protein sequence ID" value="OGZ45533.1"/>
    <property type="molecule type" value="Genomic_DNA"/>
</dbReference>
<gene>
    <name evidence="11" type="ORF">A2756_00750</name>
</gene>
<dbReference type="Gene3D" id="3.30.70.80">
    <property type="entry name" value="Peptidase S8 propeptide/proteinase inhibitor I9"/>
    <property type="match status" value="1"/>
</dbReference>
<dbReference type="PANTHER" id="PTHR43806:SF11">
    <property type="entry name" value="CEREVISIN-RELATED"/>
    <property type="match status" value="1"/>
</dbReference>
<name>A0A1G2G5N5_9BACT</name>
<evidence type="ECO:0000256" key="4">
    <source>
        <dbReference type="ARBA" id="ARBA00022801"/>
    </source>
</evidence>
<dbReference type="PROSITE" id="PS00138">
    <property type="entry name" value="SUBTILASE_SER"/>
    <property type="match status" value="1"/>
</dbReference>
<dbReference type="PRINTS" id="PR00723">
    <property type="entry name" value="SUBTILISIN"/>
</dbReference>
<dbReference type="Pfam" id="PF00082">
    <property type="entry name" value="Peptidase_S8"/>
    <property type="match status" value="1"/>
</dbReference>
<reference evidence="11 12" key="1">
    <citation type="journal article" date="2016" name="Nat. Commun.">
        <title>Thousands of microbial genomes shed light on interconnected biogeochemical processes in an aquifer system.</title>
        <authorList>
            <person name="Anantharaman K."/>
            <person name="Brown C.T."/>
            <person name="Hug L.A."/>
            <person name="Sharon I."/>
            <person name="Castelle C.J."/>
            <person name="Probst A.J."/>
            <person name="Thomas B.C."/>
            <person name="Singh A."/>
            <person name="Wilkins M.J."/>
            <person name="Karaoz U."/>
            <person name="Brodie E.L."/>
            <person name="Williams K.H."/>
            <person name="Hubbard S.S."/>
            <person name="Banfield J.F."/>
        </authorList>
    </citation>
    <scope>NUCLEOTIDE SEQUENCE [LARGE SCALE GENOMIC DNA]</scope>
</reference>
<dbReference type="InterPro" id="IPR015500">
    <property type="entry name" value="Peptidase_S8_subtilisin-rel"/>
</dbReference>
<keyword evidence="5 7" id="KW-0720">Serine protease</keyword>
<dbReference type="PROSITE" id="PS00136">
    <property type="entry name" value="SUBTILASE_ASP"/>
    <property type="match status" value="1"/>
</dbReference>
<keyword evidence="3" id="KW-0479">Metal-binding</keyword>
<dbReference type="InterPro" id="IPR037045">
    <property type="entry name" value="S8pro/Inhibitor_I9_sf"/>
</dbReference>
<evidence type="ECO:0000256" key="6">
    <source>
        <dbReference type="PIRSR" id="PIRSR615500-1"/>
    </source>
</evidence>
<keyword evidence="9" id="KW-0732">Signal</keyword>
<keyword evidence="4 7" id="KW-0378">Hydrolase</keyword>
<comment type="caution">
    <text evidence="11">The sequence shown here is derived from an EMBL/GenBank/DDBJ whole genome shotgun (WGS) entry which is preliminary data.</text>
</comment>
<evidence type="ECO:0000256" key="8">
    <source>
        <dbReference type="RuleBase" id="RU003355"/>
    </source>
</evidence>
<dbReference type="InterPro" id="IPR050131">
    <property type="entry name" value="Peptidase_S8_subtilisin-like"/>
</dbReference>
<feature type="domain" description="Peptidase S8/S53" evidence="10">
    <location>
        <begin position="138"/>
        <end position="429"/>
    </location>
</feature>
<evidence type="ECO:0000256" key="9">
    <source>
        <dbReference type="SAM" id="SignalP"/>
    </source>
</evidence>
<dbReference type="PROSITE" id="PS51892">
    <property type="entry name" value="SUBTILASE"/>
    <property type="match status" value="1"/>
</dbReference>